<evidence type="ECO:0000259" key="9">
    <source>
        <dbReference type="Pfam" id="PF01431"/>
    </source>
</evidence>
<feature type="domain" description="Peptidase M13 C-terminal" evidence="9">
    <location>
        <begin position="481"/>
        <end position="683"/>
    </location>
</feature>
<keyword evidence="4" id="KW-0479">Metal-binding</keyword>
<evidence type="ECO:0000259" key="10">
    <source>
        <dbReference type="Pfam" id="PF05649"/>
    </source>
</evidence>
<feature type="chain" id="PRO_5017573521" evidence="8">
    <location>
        <begin position="25"/>
        <end position="686"/>
    </location>
</feature>
<evidence type="ECO:0000256" key="7">
    <source>
        <dbReference type="ARBA" id="ARBA00023049"/>
    </source>
</evidence>
<dbReference type="InterPro" id="IPR018497">
    <property type="entry name" value="Peptidase_M13_C"/>
</dbReference>
<keyword evidence="8" id="KW-0732">Signal</keyword>
<keyword evidence="7" id="KW-0482">Metalloprotease</keyword>
<protein>
    <submittedName>
        <fullName evidence="11">Endothelin-converting enzyme/putative endopeptidase</fullName>
    </submittedName>
</protein>
<dbReference type="GO" id="GO:0016485">
    <property type="term" value="P:protein processing"/>
    <property type="evidence" value="ECO:0007669"/>
    <property type="project" value="TreeGrafter"/>
</dbReference>
<evidence type="ECO:0000256" key="4">
    <source>
        <dbReference type="ARBA" id="ARBA00022723"/>
    </source>
</evidence>
<dbReference type="SUPFAM" id="SSF55486">
    <property type="entry name" value="Metalloproteases ('zincins'), catalytic domain"/>
    <property type="match status" value="1"/>
</dbReference>
<keyword evidence="6" id="KW-0862">Zinc</keyword>
<proteinExistence type="inferred from homology"/>
<accession>A0A3D9FW13</accession>
<dbReference type="InterPro" id="IPR000718">
    <property type="entry name" value="Peptidase_M13"/>
</dbReference>
<feature type="domain" description="Peptidase M13 N-terminal" evidence="10">
    <location>
        <begin position="45"/>
        <end position="425"/>
    </location>
</feature>
<dbReference type="PROSITE" id="PS51885">
    <property type="entry name" value="NEPRILYSIN"/>
    <property type="match status" value="1"/>
</dbReference>
<organism evidence="11 12">
    <name type="scientific">Flavobacterium cutihirudinis</name>
    <dbReference type="NCBI Taxonomy" id="1265740"/>
    <lineage>
        <taxon>Bacteria</taxon>
        <taxon>Pseudomonadati</taxon>
        <taxon>Bacteroidota</taxon>
        <taxon>Flavobacteriia</taxon>
        <taxon>Flavobacteriales</taxon>
        <taxon>Flavobacteriaceae</taxon>
        <taxon>Flavobacterium</taxon>
    </lineage>
</organism>
<dbReference type="GO" id="GO:0005886">
    <property type="term" value="C:plasma membrane"/>
    <property type="evidence" value="ECO:0007669"/>
    <property type="project" value="TreeGrafter"/>
</dbReference>
<dbReference type="PANTHER" id="PTHR11733:SF167">
    <property type="entry name" value="FI17812P1-RELATED"/>
    <property type="match status" value="1"/>
</dbReference>
<dbReference type="Pfam" id="PF05649">
    <property type="entry name" value="Peptidase_M13_N"/>
    <property type="match status" value="1"/>
</dbReference>
<evidence type="ECO:0000256" key="6">
    <source>
        <dbReference type="ARBA" id="ARBA00022833"/>
    </source>
</evidence>
<evidence type="ECO:0000256" key="2">
    <source>
        <dbReference type="ARBA" id="ARBA00007357"/>
    </source>
</evidence>
<evidence type="ECO:0000256" key="8">
    <source>
        <dbReference type="SAM" id="SignalP"/>
    </source>
</evidence>
<dbReference type="Gene3D" id="3.40.390.10">
    <property type="entry name" value="Collagenase (Catalytic Domain)"/>
    <property type="match status" value="1"/>
</dbReference>
<dbReference type="GO" id="GO:0004222">
    <property type="term" value="F:metalloendopeptidase activity"/>
    <property type="evidence" value="ECO:0007669"/>
    <property type="project" value="InterPro"/>
</dbReference>
<keyword evidence="5" id="KW-0378">Hydrolase</keyword>
<evidence type="ECO:0000256" key="3">
    <source>
        <dbReference type="ARBA" id="ARBA00022670"/>
    </source>
</evidence>
<name>A0A3D9FW13_9FLAO</name>
<dbReference type="RefSeq" id="WP_115887724.1">
    <property type="nucleotide sequence ID" value="NZ_QRDQ01000008.1"/>
</dbReference>
<dbReference type="Gene3D" id="1.10.1380.10">
    <property type="entry name" value="Neutral endopeptidase , domain2"/>
    <property type="match status" value="1"/>
</dbReference>
<feature type="signal peptide" evidence="8">
    <location>
        <begin position="1"/>
        <end position="24"/>
    </location>
</feature>
<evidence type="ECO:0000256" key="1">
    <source>
        <dbReference type="ARBA" id="ARBA00001947"/>
    </source>
</evidence>
<dbReference type="AlphaFoldDB" id="A0A3D9FW13"/>
<evidence type="ECO:0000313" key="12">
    <source>
        <dbReference type="Proteomes" id="UP000257004"/>
    </source>
</evidence>
<comment type="similarity">
    <text evidence="2">Belongs to the peptidase M13 family.</text>
</comment>
<dbReference type="InterPro" id="IPR042089">
    <property type="entry name" value="Peptidase_M13_dom_2"/>
</dbReference>
<dbReference type="CDD" id="cd08662">
    <property type="entry name" value="M13"/>
    <property type="match status" value="1"/>
</dbReference>
<dbReference type="EMBL" id="QRDQ01000008">
    <property type="protein sequence ID" value="RED24868.1"/>
    <property type="molecule type" value="Genomic_DNA"/>
</dbReference>
<comment type="cofactor">
    <cofactor evidence="1">
        <name>Zn(2+)</name>
        <dbReference type="ChEBI" id="CHEBI:29105"/>
    </cofactor>
</comment>
<keyword evidence="3" id="KW-0645">Protease</keyword>
<evidence type="ECO:0000256" key="5">
    <source>
        <dbReference type="ARBA" id="ARBA00022801"/>
    </source>
</evidence>
<gene>
    <name evidence="11" type="ORF">BD847_1604</name>
</gene>
<dbReference type="PANTHER" id="PTHR11733">
    <property type="entry name" value="ZINC METALLOPROTEASE FAMILY M13 NEPRILYSIN-RELATED"/>
    <property type="match status" value="1"/>
</dbReference>
<sequence>MRKQLGKPLFCAFSVMFSFTAVEAQNVASKEPGINLSYMNRNISPSEDFFKFVNGTWLDQTEIPSDRTSWGSFNELRQKTDDNSMAILKEASKNPKYKSNTDQGKAVALFNTVLDTIGRNKKGISPLKPYLKKIDALRNVADLQKLLIEMEPEGGIGFFSISIGSDAKNSNAYAVNISPGRLGLSDKDYYNSDDKDSKEKREKYQLHVARMMQFIGESSAQAKESAAKIVALEIEMSAPRLDRVERRDRRKQYNPTAIKDLKKSIPSIEWDKYFTGIGMTKIDTVNVTQPRYMMALEKIFAEKKIDDLKPYLKWCVLNNSTSQLTTDIENANFDFYGKTLTGALKQRPREENALQVVNQSTGEALGKLYVEKLFPAEAKTKAVDMIHNVIAAYQTRINNLVWMSNETKAKAIQKLNKINIKVGYPDKWKDYSALEIKNVSEGGTYFENAKNLAKWNYKESVDKLGKPVDKTVWGMSPQTVNAYYSPSYNEIVFPAAILQPPFYNYQADEAVNYGGIGAVIGHEISHGFDDSGARYNAEGNLVDWWTADDLKQFTHLGSELADQYSALEPLPGIHVDGKFTLGENIGDLGGINAAYDGLQLYLKAHGNPGLIDGFTPEQRFFISWATVWRTKSRDEAIKSQVKTDPHSPGMYRAYVPIQNVDAFYEAFGIKSGDKMFVSPDKRVKIW</sequence>
<comment type="caution">
    <text evidence="11">The sequence shown here is derived from an EMBL/GenBank/DDBJ whole genome shotgun (WGS) entry which is preliminary data.</text>
</comment>
<reference evidence="11 12" key="1">
    <citation type="submission" date="2018-07" db="EMBL/GenBank/DDBJ databases">
        <title>Genomic Encyclopedia of Archaeal and Bacterial Type Strains, Phase II (KMG-II): from individual species to whole genera.</title>
        <authorList>
            <person name="Goeker M."/>
        </authorList>
    </citation>
    <scope>NUCLEOTIDE SEQUENCE [LARGE SCALE GENOMIC DNA]</scope>
    <source>
        <strain evidence="11 12">DSM 25795</strain>
    </source>
</reference>
<dbReference type="Pfam" id="PF01431">
    <property type="entry name" value="Peptidase_M13"/>
    <property type="match status" value="1"/>
</dbReference>
<evidence type="ECO:0000313" key="11">
    <source>
        <dbReference type="EMBL" id="RED24868.1"/>
    </source>
</evidence>
<dbReference type="Proteomes" id="UP000257004">
    <property type="component" value="Unassembled WGS sequence"/>
</dbReference>
<dbReference type="PRINTS" id="PR00786">
    <property type="entry name" value="NEPRILYSIN"/>
</dbReference>
<dbReference type="InterPro" id="IPR008753">
    <property type="entry name" value="Peptidase_M13_N"/>
</dbReference>
<dbReference type="OrthoDB" id="9775677at2"/>
<keyword evidence="12" id="KW-1185">Reference proteome</keyword>
<dbReference type="InterPro" id="IPR024079">
    <property type="entry name" value="MetalloPept_cat_dom_sf"/>
</dbReference>
<dbReference type="GO" id="GO:0046872">
    <property type="term" value="F:metal ion binding"/>
    <property type="evidence" value="ECO:0007669"/>
    <property type="project" value="UniProtKB-KW"/>
</dbReference>